<keyword evidence="3" id="KW-1185">Reference proteome</keyword>
<organism evidence="2 3">
    <name type="scientific">Bacillus phage vB_BceM_Bc431v3</name>
    <dbReference type="NCBI Taxonomy" id="1195072"/>
    <lineage>
        <taxon>Viruses</taxon>
        <taxon>Duplodnaviria</taxon>
        <taxon>Heunggongvirae</taxon>
        <taxon>Uroviricota</taxon>
        <taxon>Caudoviricetes</taxon>
        <taxon>Herelleviridae</taxon>
        <taxon>Bastillevirinae</taxon>
        <taxon>Caeruleovirus</taxon>
        <taxon>Caeruleovirus Bc431</taxon>
    </lineage>
</organism>
<protein>
    <submittedName>
        <fullName evidence="2">Putative membrane protein</fullName>
    </submittedName>
</protein>
<keyword evidence="1" id="KW-0812">Transmembrane</keyword>
<dbReference type="KEGG" id="vg:15041812"/>
<evidence type="ECO:0000256" key="1">
    <source>
        <dbReference type="SAM" id="Phobius"/>
    </source>
</evidence>
<gene>
    <name evidence="2" type="primary">orf053</name>
</gene>
<dbReference type="OrthoDB" id="28685at10239"/>
<keyword evidence="1" id="KW-0472">Membrane</keyword>
<reference evidence="2 3" key="1">
    <citation type="journal article" date="2013" name="Virol. J.">
        <title>Genome sequence and analysis of a broad-host range lytic bacteriophage that infects the Bacillus cereus group.</title>
        <authorList>
            <person name="El-Arabi T.F."/>
            <person name="Griffiths M.W."/>
            <person name="She Y.M."/>
            <person name="Villegas A."/>
            <person name="Lingohr E.J."/>
            <person name="Kropinski A.M."/>
        </authorList>
    </citation>
    <scope>NUCLEOTIDE SEQUENCE [LARGE SCALE GENOMIC DNA]</scope>
</reference>
<name>M4HN62_9CAUD</name>
<feature type="transmembrane region" description="Helical" evidence="1">
    <location>
        <begin position="6"/>
        <end position="26"/>
    </location>
</feature>
<evidence type="ECO:0000313" key="2">
    <source>
        <dbReference type="EMBL" id="AFQ96363.1"/>
    </source>
</evidence>
<accession>M4HN62</accession>
<dbReference type="EMBL" id="JX094431">
    <property type="protein sequence ID" value="AFQ96363.1"/>
    <property type="molecule type" value="Genomic_DNA"/>
</dbReference>
<proteinExistence type="predicted"/>
<sequence>MVVELPILGFMIGFVILVTGSISYMIGYSHGADSVIEEMREHRRKSGW</sequence>
<evidence type="ECO:0000313" key="3">
    <source>
        <dbReference type="Proteomes" id="UP000011865"/>
    </source>
</evidence>
<dbReference type="GeneID" id="15041812"/>
<dbReference type="RefSeq" id="YP_007676953.1">
    <property type="nucleotide sequence ID" value="NC_020873.1"/>
</dbReference>
<dbReference type="Proteomes" id="UP000011865">
    <property type="component" value="Segment"/>
</dbReference>
<keyword evidence="1" id="KW-1133">Transmembrane helix</keyword>